<gene>
    <name evidence="1" type="ORF">A9F13_13g00770</name>
</gene>
<organism evidence="1 2">
    <name type="scientific">Clavispora lusitaniae</name>
    <name type="common">Candida lusitaniae</name>
    <dbReference type="NCBI Taxonomy" id="36911"/>
    <lineage>
        <taxon>Eukaryota</taxon>
        <taxon>Fungi</taxon>
        <taxon>Dikarya</taxon>
        <taxon>Ascomycota</taxon>
        <taxon>Saccharomycotina</taxon>
        <taxon>Pichiomycetes</taxon>
        <taxon>Metschnikowiaceae</taxon>
        <taxon>Clavispora</taxon>
    </lineage>
</organism>
<evidence type="ECO:0000313" key="2">
    <source>
        <dbReference type="Proteomes" id="UP000195602"/>
    </source>
</evidence>
<accession>A0AA91PY78</accession>
<reference evidence="1 2" key="1">
    <citation type="submission" date="2017-04" db="EMBL/GenBank/DDBJ databases">
        <title>Draft genome of the yeast Clavispora lusitaniae type strain CBS 6936.</title>
        <authorList>
            <person name="Durrens P."/>
            <person name="Klopp C."/>
            <person name="Biteau N."/>
            <person name="Fitton-Ouhabi V."/>
            <person name="Dementhon K."/>
            <person name="Accoceberry I."/>
            <person name="Sherman D.J."/>
            <person name="Noel T."/>
        </authorList>
    </citation>
    <scope>NUCLEOTIDE SEQUENCE [LARGE SCALE GENOMIC DNA]</scope>
    <source>
        <strain evidence="1 2">CBS 6936</strain>
    </source>
</reference>
<name>A0AA91PY78_CLALS</name>
<protein>
    <submittedName>
        <fullName evidence="1">Uncharacterized protein</fullName>
    </submittedName>
</protein>
<proteinExistence type="predicted"/>
<sequence>MAGGYTHHLATEKDVDSEIANCFHRRILNENSFAFRRAVDLSVGDLLPDLDQRLNQIRNKMLAKVFLEENGVTYNEYLSAVGLLDPFLPQMHDTQKDHGAPIISPYDFSDYGSNCVDGSAVWSSLLAEIDLLSADAIANAWGKEHAPLTLAPIHHQVFQRVLASIQIGDGDPRLAFDKIFSMDKATPSSHDTPRFGPKNT</sequence>
<dbReference type="EMBL" id="LYUB02000013">
    <property type="protein sequence ID" value="OVF07377.1"/>
    <property type="molecule type" value="Genomic_DNA"/>
</dbReference>
<dbReference type="KEGG" id="clus:A9F13_13g00770"/>
<dbReference type="Proteomes" id="UP000195602">
    <property type="component" value="Unassembled WGS sequence"/>
</dbReference>
<evidence type="ECO:0000313" key="1">
    <source>
        <dbReference type="EMBL" id="OVF07377.1"/>
    </source>
</evidence>
<dbReference type="AlphaFoldDB" id="A0AA91PY78"/>
<comment type="caution">
    <text evidence="1">The sequence shown here is derived from an EMBL/GenBank/DDBJ whole genome shotgun (WGS) entry which is preliminary data.</text>
</comment>